<keyword evidence="4" id="KW-1185">Reference proteome</keyword>
<dbReference type="InterPro" id="IPR042070">
    <property type="entry name" value="PucR_C-HTH_sf"/>
</dbReference>
<evidence type="ECO:0000259" key="2">
    <source>
        <dbReference type="Pfam" id="PF13556"/>
    </source>
</evidence>
<gene>
    <name evidence="3" type="ORF">FD00_GL000405</name>
</gene>
<dbReference type="AlphaFoldDB" id="J0L6K3"/>
<evidence type="ECO:0000313" key="3">
    <source>
        <dbReference type="EMBL" id="KRN10170.1"/>
    </source>
</evidence>
<dbReference type="PANTHER" id="PTHR33744:SF1">
    <property type="entry name" value="DNA-BINDING TRANSCRIPTIONAL ACTIVATOR ADER"/>
    <property type="match status" value="1"/>
</dbReference>
<dbReference type="EMBL" id="AYYH01000013">
    <property type="protein sequence ID" value="KRN10170.1"/>
    <property type="molecule type" value="Genomic_DNA"/>
</dbReference>
<dbReference type="SUPFAM" id="SSF75138">
    <property type="entry name" value="HprK N-terminal domain-like"/>
    <property type="match status" value="1"/>
</dbReference>
<evidence type="ECO:0000259" key="1">
    <source>
        <dbReference type="Pfam" id="PF07905"/>
    </source>
</evidence>
<dbReference type="InterPro" id="IPR028979">
    <property type="entry name" value="Ser_kin/Pase_Hpr-like_N_sf"/>
</dbReference>
<dbReference type="Pfam" id="PF07905">
    <property type="entry name" value="PucR"/>
    <property type="match status" value="1"/>
</dbReference>
<comment type="caution">
    <text evidence="3">The sequence shown here is derived from an EMBL/GenBank/DDBJ whole genome shotgun (WGS) entry which is preliminary data.</text>
</comment>
<evidence type="ECO:0000313" key="4">
    <source>
        <dbReference type="Proteomes" id="UP000050898"/>
    </source>
</evidence>
<dbReference type="Gene3D" id="1.10.10.2840">
    <property type="entry name" value="PucR C-terminal helix-turn-helix domain"/>
    <property type="match status" value="1"/>
</dbReference>
<dbReference type="Pfam" id="PF13556">
    <property type="entry name" value="HTH_30"/>
    <property type="match status" value="1"/>
</dbReference>
<dbReference type="InterPro" id="IPR025736">
    <property type="entry name" value="PucR_C-HTH_dom"/>
</dbReference>
<dbReference type="PATRIC" id="fig|1046596.6.peg.427"/>
<dbReference type="RefSeq" id="WP_003688449.1">
    <property type="nucleotide sequence ID" value="NZ_AKKT01000054.1"/>
</dbReference>
<dbReference type="InterPro" id="IPR012914">
    <property type="entry name" value="PucR_dom"/>
</dbReference>
<accession>J0L6K3</accession>
<dbReference type="OrthoDB" id="142218at2"/>
<protein>
    <submittedName>
        <fullName evidence="3">PucR family transcriptional regulator</fullName>
    </submittedName>
</protein>
<dbReference type="GeneID" id="98315617"/>
<feature type="domain" description="PucR C-terminal helix-turn-helix" evidence="2">
    <location>
        <begin position="325"/>
        <end position="382"/>
    </location>
</feature>
<organism evidence="3 4">
    <name type="scientific">Liquorilactobacillus mali KCTC 3596 = DSM 20444</name>
    <dbReference type="NCBI Taxonomy" id="1046596"/>
    <lineage>
        <taxon>Bacteria</taxon>
        <taxon>Bacillati</taxon>
        <taxon>Bacillota</taxon>
        <taxon>Bacilli</taxon>
        <taxon>Lactobacillales</taxon>
        <taxon>Lactobacillaceae</taxon>
        <taxon>Liquorilactobacillus</taxon>
    </lineage>
</organism>
<dbReference type="PANTHER" id="PTHR33744">
    <property type="entry name" value="CARBOHYDRATE DIACID REGULATOR"/>
    <property type="match status" value="1"/>
</dbReference>
<sequence>MAINFRSVYYATKEKYEMNLITGSTGLDKLFSWVHILENINTMDYLHGNEIVITTGIGKDSDTWLFEYVQKVISSGATALIINTGQFIRDIPKNIVDYCSKKNFPLITVPWKIHLIDIIRDYCNRIFASEQLSYSLMGSIKNAIFHPNSPEAFERQLERNNFDLHSDYTILAISSDDLDILRINSNLYGKLRLKVEVELNKFRFINCIFDYDNSFFIVINSSINIPEFANSIDKMLKINFKEYNFNISVSSTASSIFELHRSYKQIEYVKAHMHKKSSNSVCFFEDNGINELILAVNNYQLLEDSALKTLEPILKHDQEAGTEYLDLLKLYLQENCSVKAVSEKTFSHRNTINYRIKRIKNLLGVNLDENEERFKLILAFHIMDIL</sequence>
<dbReference type="Proteomes" id="UP000050898">
    <property type="component" value="Unassembled WGS sequence"/>
</dbReference>
<name>J0L6K3_9LACO</name>
<feature type="domain" description="Purine catabolism PurC-like" evidence="1">
    <location>
        <begin position="17"/>
        <end position="126"/>
    </location>
</feature>
<proteinExistence type="predicted"/>
<reference evidence="3 4" key="1">
    <citation type="journal article" date="2015" name="Genome Announc.">
        <title>Expanding the biotechnology potential of lactobacilli through comparative genomics of 213 strains and associated genera.</title>
        <authorList>
            <person name="Sun Z."/>
            <person name="Harris H.M."/>
            <person name="McCann A."/>
            <person name="Guo C."/>
            <person name="Argimon S."/>
            <person name="Zhang W."/>
            <person name="Yang X."/>
            <person name="Jeffery I.B."/>
            <person name="Cooney J.C."/>
            <person name="Kagawa T.F."/>
            <person name="Liu W."/>
            <person name="Song Y."/>
            <person name="Salvetti E."/>
            <person name="Wrobel A."/>
            <person name="Rasinkangas P."/>
            <person name="Parkhill J."/>
            <person name="Rea M.C."/>
            <person name="O'Sullivan O."/>
            <person name="Ritari J."/>
            <person name="Douillard F.P."/>
            <person name="Paul Ross R."/>
            <person name="Yang R."/>
            <person name="Briner A.E."/>
            <person name="Felis G.E."/>
            <person name="de Vos W.M."/>
            <person name="Barrangou R."/>
            <person name="Klaenhammer T.R."/>
            <person name="Caufield P.W."/>
            <person name="Cui Y."/>
            <person name="Zhang H."/>
            <person name="O'Toole P.W."/>
        </authorList>
    </citation>
    <scope>NUCLEOTIDE SEQUENCE [LARGE SCALE GENOMIC DNA]</scope>
    <source>
        <strain evidence="3 4">DSM 20444</strain>
    </source>
</reference>
<dbReference type="InterPro" id="IPR051448">
    <property type="entry name" value="CdaR-like_regulators"/>
</dbReference>